<dbReference type="InterPro" id="IPR042271">
    <property type="entry name" value="Zinicin_2_N"/>
</dbReference>
<dbReference type="EMBL" id="JBHSQL010000001">
    <property type="protein sequence ID" value="MFC6148163.1"/>
    <property type="molecule type" value="Genomic_DNA"/>
</dbReference>
<comment type="caution">
    <text evidence="2">The sequence shown here is derived from an EMBL/GenBank/DDBJ whole genome shotgun (WGS) entry which is preliminary data.</text>
</comment>
<keyword evidence="2" id="KW-0482">Metalloprotease</keyword>
<dbReference type="GO" id="GO:0008237">
    <property type="term" value="F:metallopeptidase activity"/>
    <property type="evidence" value="ECO:0007669"/>
    <property type="project" value="UniProtKB-KW"/>
</dbReference>
<feature type="compositionally biased region" description="Gly residues" evidence="1">
    <location>
        <begin position="31"/>
        <end position="47"/>
    </location>
</feature>
<keyword evidence="2" id="KW-0378">Hydrolase</keyword>
<protein>
    <submittedName>
        <fullName evidence="2">Zinc-dependent metalloprotease</fullName>
    </submittedName>
</protein>
<dbReference type="Gene3D" id="1.20.150.30">
    <property type="entry name" value="Zincin-like metallopeptidase, N-terminal domain"/>
    <property type="match status" value="1"/>
</dbReference>
<dbReference type="RefSeq" id="WP_205602892.1">
    <property type="nucleotide sequence ID" value="NZ_JBHSQL010000001.1"/>
</dbReference>
<accession>A0ABW1QG03</accession>
<dbReference type="PANTHER" id="PTHR39420:SF2">
    <property type="entry name" value="HYDROLASE"/>
    <property type="match status" value="1"/>
</dbReference>
<evidence type="ECO:0000313" key="3">
    <source>
        <dbReference type="Proteomes" id="UP001596097"/>
    </source>
</evidence>
<feature type="compositionally biased region" description="Gly residues" evidence="1">
    <location>
        <begin position="469"/>
        <end position="497"/>
    </location>
</feature>
<name>A0ABW1QG03_9ACTN</name>
<sequence length="511" mass="53017">MPDDADRQPDDLPDDPEGKPSGDDRTPDHGIGFGKVPGPSQGAGGSSAGNNPFAGTPMEGLFGGFGDMFGSGGQMPDMNLLMQQMQRMFAPHDGAVNWDLATDVARRTVVAQPDPSPLSTETSAVDDAMRLAEVWLDTATDIPAASTRTAAWSRSEWVESTMPTWRAMVEPIAEHVVAAMGNALPEEAKAMAGPLVGILNQAGGAMFGSQVGQAIGTLATEVLSTTDVGLPLGPAGVSALLPANIRAFGEGLDQTDTDVFLYAALRECAHQRLFAHAPWLRGRLLSTIEEFGRGTTIDVSSIEEKMRGLDPTNLEAAQEALQGGLFEPERTPQQQAVLNRLEALLAFVEGWVDDVVTQATDGRMPSAPALREAMRRRRAAGGPAEQTFAALVGLELRPRRLRDAAALWAALRDHRGAEARDAVWSHPDLMPTAADLDDPLGFAYGDGDAAAEASTDADFDAALADLLEGGAGGGDGGAAGGDAAGEPDGGAGGGPGADGDDTGDDSSGTDR</sequence>
<feature type="compositionally biased region" description="Basic and acidic residues" evidence="1">
    <location>
        <begin position="1"/>
        <end position="28"/>
    </location>
</feature>
<evidence type="ECO:0000256" key="1">
    <source>
        <dbReference type="SAM" id="MobiDB-lite"/>
    </source>
</evidence>
<feature type="region of interest" description="Disordered" evidence="1">
    <location>
        <begin position="1"/>
        <end position="55"/>
    </location>
</feature>
<keyword evidence="2" id="KW-0645">Protease</keyword>
<evidence type="ECO:0000313" key="2">
    <source>
        <dbReference type="EMBL" id="MFC6148163.1"/>
    </source>
</evidence>
<dbReference type="NCBIfam" id="TIGR03624">
    <property type="entry name" value="putative hydrolase"/>
    <property type="match status" value="1"/>
</dbReference>
<keyword evidence="3" id="KW-1185">Reference proteome</keyword>
<gene>
    <name evidence="2" type="ORF">ACFPYK_02075</name>
</gene>
<proteinExistence type="predicted"/>
<dbReference type="SUPFAM" id="SSF55486">
    <property type="entry name" value="Metalloproteases ('zincins'), catalytic domain"/>
    <property type="match status" value="1"/>
</dbReference>
<dbReference type="InterPro" id="IPR018766">
    <property type="entry name" value="Zinicin_2"/>
</dbReference>
<dbReference type="Pfam" id="PF10103">
    <property type="entry name" value="Zincin_2"/>
    <property type="match status" value="1"/>
</dbReference>
<reference evidence="3" key="1">
    <citation type="journal article" date="2019" name="Int. J. Syst. Evol. Microbiol.">
        <title>The Global Catalogue of Microorganisms (GCM) 10K type strain sequencing project: providing services to taxonomists for standard genome sequencing and annotation.</title>
        <authorList>
            <consortium name="The Broad Institute Genomics Platform"/>
            <consortium name="The Broad Institute Genome Sequencing Center for Infectious Disease"/>
            <person name="Wu L."/>
            <person name="Ma J."/>
        </authorList>
    </citation>
    <scope>NUCLEOTIDE SEQUENCE [LARGE SCALE GENOMIC DNA]</scope>
    <source>
        <strain evidence="3">CGMCC 4.7198</strain>
    </source>
</reference>
<feature type="region of interest" description="Disordered" evidence="1">
    <location>
        <begin position="468"/>
        <end position="511"/>
    </location>
</feature>
<dbReference type="PANTHER" id="PTHR39420">
    <property type="match status" value="1"/>
</dbReference>
<organism evidence="2 3">
    <name type="scientific">Mumia xiangluensis</name>
    <dbReference type="NCBI Taxonomy" id="1678900"/>
    <lineage>
        <taxon>Bacteria</taxon>
        <taxon>Bacillati</taxon>
        <taxon>Actinomycetota</taxon>
        <taxon>Actinomycetes</taxon>
        <taxon>Propionibacteriales</taxon>
        <taxon>Nocardioidaceae</taxon>
        <taxon>Mumia</taxon>
    </lineage>
</organism>
<dbReference type="Proteomes" id="UP001596097">
    <property type="component" value="Unassembled WGS sequence"/>
</dbReference>